<sequence length="129" mass="14122">MIGKTLIRTYDPVVSANSPDEFCDNYFFFLSQPAPGSTPGLPPRNGVVYYFVSPDCAIVITCSLLTPTSLTQTTRNSVECCRESLNTMAAVLDGRCLSSGQEVSKHRGTGFQYSQTWTNFSLSLMCVNV</sequence>
<keyword evidence="2" id="KW-1185">Reference proteome</keyword>
<protein>
    <submittedName>
        <fullName evidence="1">Uncharacterized protein</fullName>
    </submittedName>
</protein>
<evidence type="ECO:0000313" key="2">
    <source>
        <dbReference type="Proteomes" id="UP001283361"/>
    </source>
</evidence>
<accession>A0AAE0YQ11</accession>
<proteinExistence type="predicted"/>
<evidence type="ECO:0000313" key="1">
    <source>
        <dbReference type="EMBL" id="KAK3753889.1"/>
    </source>
</evidence>
<reference evidence="1" key="1">
    <citation type="journal article" date="2023" name="G3 (Bethesda)">
        <title>A reference genome for the long-term kleptoplast-retaining sea slug Elysia crispata morphotype clarki.</title>
        <authorList>
            <person name="Eastman K.E."/>
            <person name="Pendleton A.L."/>
            <person name="Shaikh M.A."/>
            <person name="Suttiyut T."/>
            <person name="Ogas R."/>
            <person name="Tomko P."/>
            <person name="Gavelis G."/>
            <person name="Widhalm J.R."/>
            <person name="Wisecaver J.H."/>
        </authorList>
    </citation>
    <scope>NUCLEOTIDE SEQUENCE</scope>
    <source>
        <strain evidence="1">ECLA1</strain>
    </source>
</reference>
<dbReference type="Proteomes" id="UP001283361">
    <property type="component" value="Unassembled WGS sequence"/>
</dbReference>
<name>A0AAE0YQ11_9GAST</name>
<dbReference type="AlphaFoldDB" id="A0AAE0YQ11"/>
<dbReference type="EMBL" id="JAWDGP010005687">
    <property type="protein sequence ID" value="KAK3753889.1"/>
    <property type="molecule type" value="Genomic_DNA"/>
</dbReference>
<gene>
    <name evidence="1" type="ORF">RRG08_006275</name>
</gene>
<comment type="caution">
    <text evidence="1">The sequence shown here is derived from an EMBL/GenBank/DDBJ whole genome shotgun (WGS) entry which is preliminary data.</text>
</comment>
<organism evidence="1 2">
    <name type="scientific">Elysia crispata</name>
    <name type="common">lettuce slug</name>
    <dbReference type="NCBI Taxonomy" id="231223"/>
    <lineage>
        <taxon>Eukaryota</taxon>
        <taxon>Metazoa</taxon>
        <taxon>Spiralia</taxon>
        <taxon>Lophotrochozoa</taxon>
        <taxon>Mollusca</taxon>
        <taxon>Gastropoda</taxon>
        <taxon>Heterobranchia</taxon>
        <taxon>Euthyneura</taxon>
        <taxon>Panpulmonata</taxon>
        <taxon>Sacoglossa</taxon>
        <taxon>Placobranchoidea</taxon>
        <taxon>Plakobranchidae</taxon>
        <taxon>Elysia</taxon>
    </lineage>
</organism>